<feature type="region of interest" description="Disordered" evidence="1">
    <location>
        <begin position="264"/>
        <end position="305"/>
    </location>
</feature>
<feature type="region of interest" description="Disordered" evidence="1">
    <location>
        <begin position="61"/>
        <end position="152"/>
    </location>
</feature>
<feature type="region of interest" description="Disordered" evidence="1">
    <location>
        <begin position="194"/>
        <end position="250"/>
    </location>
</feature>
<dbReference type="KEGG" id="mpp:MICPUCDRAFT_59471"/>
<evidence type="ECO:0000313" key="3">
    <source>
        <dbReference type="Proteomes" id="UP000001876"/>
    </source>
</evidence>
<evidence type="ECO:0000313" key="2">
    <source>
        <dbReference type="EMBL" id="EEH55746.1"/>
    </source>
</evidence>
<sequence>MSTPGSAAYYDRSRRAVAGAAMRADVDFHAGLREAGVPPVTPSEAEVDALLMRLADGSPSLLAEAGLTPRSAPPPRERPKPPWVEPKPRRDAREGGAWKNVEAMSPAKGGGAHRDPWWHTTANADDSDATATTTTTPAARASSASKRSITFHTPDDVRASTAAAKNFSALAASTAKAANRLDAARARRFINANARNGASSASPSSAAAVRGTPGPGGGGDDDEDGWDEDVRSDDAAIAAGDGGDGDVRDGARLPVFERLYRAVPSGQREKFTFPSPPPPPAEYDADDDARDDALTPSRHTSKALAEKRREIEALKAEINARRTTDSAGEAAEMARAAFAAARLRRVPCHTGSHTTPSAW</sequence>
<dbReference type="AlphaFoldDB" id="C1MVR0"/>
<keyword evidence="3" id="KW-1185">Reference proteome</keyword>
<name>C1MVR0_MICPC</name>
<organism evidence="3">
    <name type="scientific">Micromonas pusilla (strain CCMP1545)</name>
    <name type="common">Picoplanktonic green alga</name>
    <dbReference type="NCBI Taxonomy" id="564608"/>
    <lineage>
        <taxon>Eukaryota</taxon>
        <taxon>Viridiplantae</taxon>
        <taxon>Chlorophyta</taxon>
        <taxon>Mamiellophyceae</taxon>
        <taxon>Mamiellales</taxon>
        <taxon>Mamiellaceae</taxon>
        <taxon>Micromonas</taxon>
    </lineage>
</organism>
<feature type="compositionally biased region" description="Low complexity" evidence="1">
    <location>
        <begin position="120"/>
        <end position="145"/>
    </location>
</feature>
<dbReference type="EMBL" id="GG663741">
    <property type="protein sequence ID" value="EEH55746.1"/>
    <property type="molecule type" value="Genomic_DNA"/>
</dbReference>
<proteinExistence type="predicted"/>
<accession>C1MVR0</accession>
<feature type="compositionally biased region" description="Basic and acidic residues" evidence="1">
    <location>
        <begin position="75"/>
        <end position="96"/>
    </location>
</feature>
<dbReference type="GeneID" id="9685233"/>
<protein>
    <submittedName>
        <fullName evidence="2">Predicted protein</fullName>
    </submittedName>
</protein>
<reference evidence="2 3" key="1">
    <citation type="journal article" date="2009" name="Science">
        <title>Green evolution and dynamic adaptations revealed by genomes of the marine picoeukaryotes Micromonas.</title>
        <authorList>
            <person name="Worden A.Z."/>
            <person name="Lee J.H."/>
            <person name="Mock T."/>
            <person name="Rouze P."/>
            <person name="Simmons M.P."/>
            <person name="Aerts A.L."/>
            <person name="Allen A.E."/>
            <person name="Cuvelier M.L."/>
            <person name="Derelle E."/>
            <person name="Everett M.V."/>
            <person name="Foulon E."/>
            <person name="Grimwood J."/>
            <person name="Gundlach H."/>
            <person name="Henrissat B."/>
            <person name="Napoli C."/>
            <person name="McDonald S.M."/>
            <person name="Parker M.S."/>
            <person name="Rombauts S."/>
            <person name="Salamov A."/>
            <person name="Von Dassow P."/>
            <person name="Badger J.H."/>
            <person name="Coutinho P.M."/>
            <person name="Demir E."/>
            <person name="Dubchak I."/>
            <person name="Gentemann C."/>
            <person name="Eikrem W."/>
            <person name="Gready J.E."/>
            <person name="John U."/>
            <person name="Lanier W."/>
            <person name="Lindquist E.A."/>
            <person name="Lucas S."/>
            <person name="Mayer K.F."/>
            <person name="Moreau H."/>
            <person name="Not F."/>
            <person name="Otillar R."/>
            <person name="Panaud O."/>
            <person name="Pangilinan J."/>
            <person name="Paulsen I."/>
            <person name="Piegu B."/>
            <person name="Poliakov A."/>
            <person name="Robbens S."/>
            <person name="Schmutz J."/>
            <person name="Toulza E."/>
            <person name="Wyss T."/>
            <person name="Zelensky A."/>
            <person name="Zhou K."/>
            <person name="Armbrust E.V."/>
            <person name="Bhattacharya D."/>
            <person name="Goodenough U.W."/>
            <person name="Van de Peer Y."/>
            <person name="Grigoriev I.V."/>
        </authorList>
    </citation>
    <scope>NUCLEOTIDE SEQUENCE [LARGE SCALE GENOMIC DNA]</scope>
    <source>
        <strain evidence="2 3">CCMP1545</strain>
    </source>
</reference>
<dbReference type="Proteomes" id="UP000001876">
    <property type="component" value="Unassembled WGS sequence"/>
</dbReference>
<feature type="compositionally biased region" description="Low complexity" evidence="1">
    <location>
        <begin position="194"/>
        <end position="208"/>
    </location>
</feature>
<evidence type="ECO:0000256" key="1">
    <source>
        <dbReference type="SAM" id="MobiDB-lite"/>
    </source>
</evidence>
<dbReference type="RefSeq" id="XP_003059794.1">
    <property type="nucleotide sequence ID" value="XM_003059748.1"/>
</dbReference>
<gene>
    <name evidence="2" type="ORF">MICPUCDRAFT_59471</name>
</gene>